<evidence type="ECO:0000313" key="2">
    <source>
        <dbReference type="EMBL" id="GBP48945.1"/>
    </source>
</evidence>
<feature type="compositionally biased region" description="Basic residues" evidence="1">
    <location>
        <begin position="49"/>
        <end position="61"/>
    </location>
</feature>
<reference evidence="2 3" key="1">
    <citation type="journal article" date="2019" name="Commun. Biol.">
        <title>The bagworm genome reveals a unique fibroin gene that provides high tensile strength.</title>
        <authorList>
            <person name="Kono N."/>
            <person name="Nakamura H."/>
            <person name="Ohtoshi R."/>
            <person name="Tomita M."/>
            <person name="Numata K."/>
            <person name="Arakawa K."/>
        </authorList>
    </citation>
    <scope>NUCLEOTIDE SEQUENCE [LARGE SCALE GENOMIC DNA]</scope>
</reference>
<comment type="caution">
    <text evidence="2">The sequence shown here is derived from an EMBL/GenBank/DDBJ whole genome shotgun (WGS) entry which is preliminary data.</text>
</comment>
<name>A0A4C1WFP1_EUMVA</name>
<dbReference type="AlphaFoldDB" id="A0A4C1WFP1"/>
<keyword evidence="3" id="KW-1185">Reference proteome</keyword>
<feature type="compositionally biased region" description="Basic and acidic residues" evidence="1">
    <location>
        <begin position="35"/>
        <end position="48"/>
    </location>
</feature>
<sequence length="84" mass="10187">MNSRDLEWDQNRECENDLNQNLNQNPQRTAIEIMVKRESPSAEGERIRSRPTRRPSRRNRVSRMYGTLKNRLFIRRKHACDLYL</sequence>
<dbReference type="EMBL" id="BGZK01000534">
    <property type="protein sequence ID" value="GBP48945.1"/>
    <property type="molecule type" value="Genomic_DNA"/>
</dbReference>
<organism evidence="2 3">
    <name type="scientific">Eumeta variegata</name>
    <name type="common">Bagworm moth</name>
    <name type="synonym">Eumeta japonica</name>
    <dbReference type="NCBI Taxonomy" id="151549"/>
    <lineage>
        <taxon>Eukaryota</taxon>
        <taxon>Metazoa</taxon>
        <taxon>Ecdysozoa</taxon>
        <taxon>Arthropoda</taxon>
        <taxon>Hexapoda</taxon>
        <taxon>Insecta</taxon>
        <taxon>Pterygota</taxon>
        <taxon>Neoptera</taxon>
        <taxon>Endopterygota</taxon>
        <taxon>Lepidoptera</taxon>
        <taxon>Glossata</taxon>
        <taxon>Ditrysia</taxon>
        <taxon>Tineoidea</taxon>
        <taxon>Psychidae</taxon>
        <taxon>Oiketicinae</taxon>
        <taxon>Eumeta</taxon>
    </lineage>
</organism>
<gene>
    <name evidence="2" type="ORF">EVAR_32280_1</name>
</gene>
<dbReference type="Proteomes" id="UP000299102">
    <property type="component" value="Unassembled WGS sequence"/>
</dbReference>
<protein>
    <submittedName>
        <fullName evidence="2">Uncharacterized protein</fullName>
    </submittedName>
</protein>
<evidence type="ECO:0000313" key="3">
    <source>
        <dbReference type="Proteomes" id="UP000299102"/>
    </source>
</evidence>
<feature type="region of interest" description="Disordered" evidence="1">
    <location>
        <begin position="35"/>
        <end position="63"/>
    </location>
</feature>
<accession>A0A4C1WFP1</accession>
<evidence type="ECO:0000256" key="1">
    <source>
        <dbReference type="SAM" id="MobiDB-lite"/>
    </source>
</evidence>
<proteinExistence type="predicted"/>